<dbReference type="AlphaFoldDB" id="A0A9X4H350"/>
<dbReference type="GO" id="GO:0018818">
    <property type="term" value="F:acetylene hydratase activity"/>
    <property type="evidence" value="ECO:0007669"/>
    <property type="project" value="InterPro"/>
</dbReference>
<dbReference type="InterPro" id="IPR006657">
    <property type="entry name" value="MoPterin_dinucl-bd_dom"/>
</dbReference>
<dbReference type="GO" id="GO:0016491">
    <property type="term" value="F:oxidoreductase activity"/>
    <property type="evidence" value="ECO:0007669"/>
    <property type="project" value="InterPro"/>
</dbReference>
<name>A0A9X4H350_9FIRM</name>
<dbReference type="GO" id="GO:0043546">
    <property type="term" value="F:molybdopterin cofactor binding"/>
    <property type="evidence" value="ECO:0007669"/>
    <property type="project" value="InterPro"/>
</dbReference>
<sequence length="167" mass="18812">MRVGLYKNKKILTPSGKIEIYSKTLEDAGYDPLPKYVEPAQSPVSTPELAKEYPLILISGARRKAFTHTQMRHVPKLRTLEPEPFAEIHPSTCSRYGVKDGERIRLSTRNGSINMRVKEQPRLMPGIVAVPHGWSQANVNLLTDMEVRDPITGYPDFKALLCKVEAI</sequence>
<feature type="domain" description="Molybdopterin dinucleotide-binding" evidence="1">
    <location>
        <begin position="55"/>
        <end position="159"/>
    </location>
</feature>
<organism evidence="2 3">
    <name type="scientific">Pelotomaculum isophthalicicum JI</name>
    <dbReference type="NCBI Taxonomy" id="947010"/>
    <lineage>
        <taxon>Bacteria</taxon>
        <taxon>Bacillati</taxon>
        <taxon>Bacillota</taxon>
        <taxon>Clostridia</taxon>
        <taxon>Eubacteriales</taxon>
        <taxon>Desulfotomaculaceae</taxon>
        <taxon>Pelotomaculum</taxon>
    </lineage>
</organism>
<proteinExistence type="predicted"/>
<reference evidence="2" key="1">
    <citation type="submission" date="2022-02" db="EMBL/GenBank/DDBJ databases">
        <authorList>
            <person name="Leng L."/>
        </authorList>
    </citation>
    <scope>NUCLEOTIDE SEQUENCE</scope>
    <source>
        <strain evidence="2">JI</strain>
    </source>
</reference>
<dbReference type="Proteomes" id="UP001154312">
    <property type="component" value="Unassembled WGS sequence"/>
</dbReference>
<dbReference type="RefSeq" id="WP_277444892.1">
    <property type="nucleotide sequence ID" value="NZ_JAKOAV010000030.1"/>
</dbReference>
<comment type="caution">
    <text evidence="2">The sequence shown here is derived from an EMBL/GenBank/DDBJ whole genome shotgun (WGS) entry which is preliminary data.</text>
</comment>
<gene>
    <name evidence="2" type="ORF">L7E55_13775</name>
</gene>
<dbReference type="Gene3D" id="2.40.40.20">
    <property type="match status" value="1"/>
</dbReference>
<dbReference type="PANTHER" id="PTHR43742">
    <property type="entry name" value="TRIMETHYLAMINE-N-OXIDE REDUCTASE"/>
    <property type="match status" value="1"/>
</dbReference>
<dbReference type="InterPro" id="IPR050612">
    <property type="entry name" value="Prok_Mopterin_Oxidored"/>
</dbReference>
<dbReference type="InterPro" id="IPR037949">
    <property type="entry name" value="MopB_CT_Acetylene-hydratase"/>
</dbReference>
<dbReference type="SUPFAM" id="SSF50692">
    <property type="entry name" value="ADC-like"/>
    <property type="match status" value="1"/>
</dbReference>
<evidence type="ECO:0000259" key="1">
    <source>
        <dbReference type="Pfam" id="PF01568"/>
    </source>
</evidence>
<dbReference type="EMBL" id="JAKOAV010000030">
    <property type="protein sequence ID" value="MDF9409411.1"/>
    <property type="molecule type" value="Genomic_DNA"/>
</dbReference>
<dbReference type="InterPro" id="IPR009010">
    <property type="entry name" value="Asp_de-COase-like_dom_sf"/>
</dbReference>
<evidence type="ECO:0000313" key="2">
    <source>
        <dbReference type="EMBL" id="MDF9409411.1"/>
    </source>
</evidence>
<dbReference type="CDD" id="cd02781">
    <property type="entry name" value="MopB_CT_Acetylene-hydratase"/>
    <property type="match status" value="1"/>
</dbReference>
<dbReference type="Pfam" id="PF01568">
    <property type="entry name" value="Molydop_binding"/>
    <property type="match status" value="1"/>
</dbReference>
<evidence type="ECO:0000313" key="3">
    <source>
        <dbReference type="Proteomes" id="UP001154312"/>
    </source>
</evidence>
<keyword evidence="3" id="KW-1185">Reference proteome</keyword>
<protein>
    <recommendedName>
        <fullName evidence="1">Molybdopterin dinucleotide-binding domain-containing protein</fullName>
    </recommendedName>
</protein>
<accession>A0A9X4H350</accession>